<dbReference type="InterPro" id="IPR007197">
    <property type="entry name" value="rSAM"/>
</dbReference>
<dbReference type="InterPro" id="IPR026351">
    <property type="entry name" value="rSAM_ArsS-like"/>
</dbReference>
<dbReference type="SFLD" id="SFLDG01067">
    <property type="entry name" value="SPASM/twitch_domain_containing"/>
    <property type="match status" value="1"/>
</dbReference>
<evidence type="ECO:0000256" key="3">
    <source>
        <dbReference type="ARBA" id="ARBA00023004"/>
    </source>
</evidence>
<dbReference type="SFLD" id="SFLDS00029">
    <property type="entry name" value="Radical_SAM"/>
    <property type="match status" value="1"/>
</dbReference>
<keyword evidence="3" id="KW-0408">Iron</keyword>
<evidence type="ECO:0000313" key="8">
    <source>
        <dbReference type="Proteomes" id="UP000016637"/>
    </source>
</evidence>
<dbReference type="Gene3D" id="3.20.20.70">
    <property type="entry name" value="Aldolase class I"/>
    <property type="match status" value="1"/>
</dbReference>
<dbReference type="PANTHER" id="PTHR43728">
    <property type="entry name" value="SLR0304 PROTEIN"/>
    <property type="match status" value="1"/>
</dbReference>
<keyword evidence="4" id="KW-0411">Iron-sulfur</keyword>
<sequence>MTEKNNIPPFFEQVEDKQYLLTVEYPEIMQINVGSLCNITCSHCHVNGGPTRKNNMVKETFEQIIEAFKIGKYKTMDITGGAPEMNPNFRWFLKEIRPFAETIIVRTNLIILSVLAYKDIPELYRDLKVQVVASLPYYNEKVVERQRGKGVFPKSIEVLKRLNELGYGKDEELVLNLVYNPNGAYLPPKQETLEKTYKKKLFDNFEIVFNNLFVITNNPIGRFSEFLHREDLYDGYMNKLYKAYNPNTLPGLMCRNMISVGPDGSLYDCDFNLIEKLTVSGRIKHINELAKEHTGVRRIVTGIHCYGCTAGAGSS</sequence>
<dbReference type="RefSeq" id="WP_021752942.1">
    <property type="nucleotide sequence ID" value="NZ_KI271831.1"/>
</dbReference>
<dbReference type="SUPFAM" id="SSF102114">
    <property type="entry name" value="Radical SAM enzymes"/>
    <property type="match status" value="1"/>
</dbReference>
<evidence type="ECO:0000256" key="1">
    <source>
        <dbReference type="ARBA" id="ARBA00022691"/>
    </source>
</evidence>
<feature type="domain" description="Arsenosugar biosynthesis radical SAM protein ArsS-like C-terminal" evidence="6">
    <location>
        <begin position="186"/>
        <end position="315"/>
    </location>
</feature>
<keyword evidence="1" id="KW-0949">S-adenosyl-L-methionine</keyword>
<evidence type="ECO:0000256" key="4">
    <source>
        <dbReference type="ARBA" id="ARBA00023014"/>
    </source>
</evidence>
<keyword evidence="2" id="KW-0479">Metal-binding</keyword>
<dbReference type="EMBL" id="AWVP01000095">
    <property type="protein sequence ID" value="ERK56353.1"/>
    <property type="molecule type" value="Genomic_DNA"/>
</dbReference>
<organism evidence="7 8">
    <name type="scientific">Gemella bergeri ATCC 700627</name>
    <dbReference type="NCBI Taxonomy" id="1321820"/>
    <lineage>
        <taxon>Bacteria</taxon>
        <taxon>Bacillati</taxon>
        <taxon>Bacillota</taxon>
        <taxon>Bacilli</taxon>
        <taxon>Bacillales</taxon>
        <taxon>Gemellaceae</taxon>
        <taxon>Gemella</taxon>
    </lineage>
</organism>
<dbReference type="Pfam" id="PF04055">
    <property type="entry name" value="Radical_SAM"/>
    <property type="match status" value="1"/>
</dbReference>
<dbReference type="eggNOG" id="COG0535">
    <property type="taxonomic scope" value="Bacteria"/>
</dbReference>
<dbReference type="InterPro" id="IPR024521">
    <property type="entry name" value="ArsS-like_C"/>
</dbReference>
<dbReference type="CDD" id="cd01335">
    <property type="entry name" value="Radical_SAM"/>
    <property type="match status" value="1"/>
</dbReference>
<dbReference type="InterPro" id="IPR058240">
    <property type="entry name" value="rSAM_sf"/>
</dbReference>
<evidence type="ECO:0000313" key="7">
    <source>
        <dbReference type="EMBL" id="ERK56353.1"/>
    </source>
</evidence>
<accession>U2RS35</accession>
<dbReference type="AlphaFoldDB" id="U2RS35"/>
<dbReference type="NCBIfam" id="TIGR04167">
    <property type="entry name" value="rSAM_SeCys"/>
    <property type="match status" value="1"/>
</dbReference>
<comment type="caution">
    <text evidence="7">The sequence shown here is derived from an EMBL/GenBank/DDBJ whole genome shotgun (WGS) entry which is preliminary data.</text>
</comment>
<gene>
    <name evidence="7" type="ORF">HMPREF1983_01405</name>
</gene>
<feature type="domain" description="Radical SAM core" evidence="5">
    <location>
        <begin position="31"/>
        <end position="169"/>
    </location>
</feature>
<dbReference type="GO" id="GO:0003824">
    <property type="term" value="F:catalytic activity"/>
    <property type="evidence" value="ECO:0007669"/>
    <property type="project" value="InterPro"/>
</dbReference>
<proteinExistence type="predicted"/>
<dbReference type="PANTHER" id="PTHR43728:SF1">
    <property type="entry name" value="FE-S OXIDOREDUCTASE"/>
    <property type="match status" value="1"/>
</dbReference>
<dbReference type="Pfam" id="PF12345">
    <property type="entry name" value="DUF3641"/>
    <property type="match status" value="1"/>
</dbReference>
<dbReference type="GO" id="GO:0051536">
    <property type="term" value="F:iron-sulfur cluster binding"/>
    <property type="evidence" value="ECO:0007669"/>
    <property type="project" value="UniProtKB-KW"/>
</dbReference>
<name>U2RS35_9BACL</name>
<dbReference type="InterPro" id="IPR013785">
    <property type="entry name" value="Aldolase_TIM"/>
</dbReference>
<dbReference type="GO" id="GO:0046872">
    <property type="term" value="F:metal ion binding"/>
    <property type="evidence" value="ECO:0007669"/>
    <property type="project" value="UniProtKB-KW"/>
</dbReference>
<dbReference type="PATRIC" id="fig|1321820.3.peg.1356"/>
<evidence type="ECO:0000259" key="6">
    <source>
        <dbReference type="Pfam" id="PF12345"/>
    </source>
</evidence>
<evidence type="ECO:0000256" key="2">
    <source>
        <dbReference type="ARBA" id="ARBA00022723"/>
    </source>
</evidence>
<evidence type="ECO:0000259" key="5">
    <source>
        <dbReference type="Pfam" id="PF04055"/>
    </source>
</evidence>
<dbReference type="Proteomes" id="UP000016637">
    <property type="component" value="Unassembled WGS sequence"/>
</dbReference>
<keyword evidence="8" id="KW-1185">Reference proteome</keyword>
<reference evidence="7 8" key="1">
    <citation type="submission" date="2013-08" db="EMBL/GenBank/DDBJ databases">
        <authorList>
            <person name="Weinstock G."/>
            <person name="Sodergren E."/>
            <person name="Wylie T."/>
            <person name="Fulton L."/>
            <person name="Fulton R."/>
            <person name="Fronick C."/>
            <person name="O'Laughlin M."/>
            <person name="Godfrey J."/>
            <person name="Miner T."/>
            <person name="Herter B."/>
            <person name="Appelbaum E."/>
            <person name="Cordes M."/>
            <person name="Lek S."/>
            <person name="Wollam A."/>
            <person name="Pepin K.H."/>
            <person name="Palsikar V.B."/>
            <person name="Mitreva M."/>
            <person name="Wilson R.K."/>
        </authorList>
    </citation>
    <scope>NUCLEOTIDE SEQUENCE [LARGE SCALE GENOMIC DNA]</scope>
    <source>
        <strain evidence="7 8">ATCC 700627</strain>
    </source>
</reference>
<dbReference type="HOGENOM" id="CLU_050695_0_0_9"/>
<protein>
    <submittedName>
        <fullName evidence="7">Radical SAM domain protein</fullName>
    </submittedName>
</protein>